<comment type="caution">
    <text evidence="2">The sequence shown here is derived from an EMBL/GenBank/DDBJ whole genome shotgun (WGS) entry which is preliminary data.</text>
</comment>
<evidence type="ECO:0000313" key="2">
    <source>
        <dbReference type="EMBL" id="CAF9926874.1"/>
    </source>
</evidence>
<evidence type="ECO:0000256" key="1">
    <source>
        <dbReference type="SAM" id="MobiDB-lite"/>
    </source>
</evidence>
<proteinExistence type="predicted"/>
<protein>
    <submittedName>
        <fullName evidence="2">Uncharacterized protein</fullName>
    </submittedName>
</protein>
<dbReference type="Proteomes" id="UP000664534">
    <property type="component" value="Unassembled WGS sequence"/>
</dbReference>
<dbReference type="OrthoDB" id="10516243at2759"/>
<keyword evidence="3" id="KW-1185">Reference proteome</keyword>
<evidence type="ECO:0000313" key="3">
    <source>
        <dbReference type="Proteomes" id="UP000664534"/>
    </source>
</evidence>
<dbReference type="EMBL" id="CAJPDT010000044">
    <property type="protein sequence ID" value="CAF9926874.1"/>
    <property type="molecule type" value="Genomic_DNA"/>
</dbReference>
<organism evidence="2 3">
    <name type="scientific">Imshaugia aleurites</name>
    <dbReference type="NCBI Taxonomy" id="172621"/>
    <lineage>
        <taxon>Eukaryota</taxon>
        <taxon>Fungi</taxon>
        <taxon>Dikarya</taxon>
        <taxon>Ascomycota</taxon>
        <taxon>Pezizomycotina</taxon>
        <taxon>Lecanoromycetes</taxon>
        <taxon>OSLEUM clade</taxon>
        <taxon>Lecanoromycetidae</taxon>
        <taxon>Lecanorales</taxon>
        <taxon>Lecanorineae</taxon>
        <taxon>Parmeliaceae</taxon>
        <taxon>Imshaugia</taxon>
    </lineage>
</organism>
<dbReference type="AlphaFoldDB" id="A0A8H3IUB8"/>
<gene>
    <name evidence="2" type="ORF">IMSHALPRED_007075</name>
</gene>
<reference evidence="2" key="1">
    <citation type="submission" date="2021-03" db="EMBL/GenBank/DDBJ databases">
        <authorList>
            <person name="Tagirdzhanova G."/>
        </authorList>
    </citation>
    <scope>NUCLEOTIDE SEQUENCE</scope>
</reference>
<name>A0A8H3IUB8_9LECA</name>
<feature type="compositionally biased region" description="Basic and acidic residues" evidence="1">
    <location>
        <begin position="144"/>
        <end position="176"/>
    </location>
</feature>
<feature type="region of interest" description="Disordered" evidence="1">
    <location>
        <begin position="70"/>
        <end position="176"/>
    </location>
</feature>
<accession>A0A8H3IUB8</accession>
<sequence>MDDATKERLRLDTLHDEILLRHKKTQEQEREHVAQLQAQERAHQQALHDQNFEQRKRMLALERQYAATELATKPRDSIPECENAELAPGEPAPGSDNPGPRNEAAVEAKNKFTASKNWGSLGEDAVKKKGKSRAGVFMGFAESAAKRAAAEAAKKRAEEAAKRGRRRGGDEKSNSI</sequence>